<dbReference type="SUPFAM" id="SSF51197">
    <property type="entry name" value="Clavaminate synthase-like"/>
    <property type="match status" value="1"/>
</dbReference>
<dbReference type="InterPro" id="IPR027443">
    <property type="entry name" value="IPNS-like_sf"/>
</dbReference>
<comment type="caution">
    <text evidence="6">The sequence shown here is derived from an EMBL/GenBank/DDBJ whole genome shotgun (WGS) entry which is preliminary data.</text>
</comment>
<dbReference type="Pfam" id="PF03171">
    <property type="entry name" value="2OG-FeII_Oxy"/>
    <property type="match status" value="1"/>
</dbReference>
<dbReference type="InterPro" id="IPR050295">
    <property type="entry name" value="Plant_2OG-oxidoreductases"/>
</dbReference>
<dbReference type="GO" id="GO:0016706">
    <property type="term" value="F:2-oxoglutarate-dependent dioxygenase activity"/>
    <property type="evidence" value="ECO:0007669"/>
    <property type="project" value="UniProtKB-ARBA"/>
</dbReference>
<dbReference type="InterPro" id="IPR044861">
    <property type="entry name" value="IPNS-like_FE2OG_OXY"/>
</dbReference>
<evidence type="ECO:0000256" key="3">
    <source>
        <dbReference type="ARBA" id="ARBA00023004"/>
    </source>
</evidence>
<dbReference type="Pfam" id="PF14226">
    <property type="entry name" value="DIOX_N"/>
    <property type="match status" value="1"/>
</dbReference>
<keyword evidence="7" id="KW-1185">Reference proteome</keyword>
<dbReference type="Gene3D" id="2.60.120.330">
    <property type="entry name" value="B-lactam Antibiotic, Isopenicillin N Synthase, Chain"/>
    <property type="match status" value="1"/>
</dbReference>
<dbReference type="InterPro" id="IPR005123">
    <property type="entry name" value="Oxoglu/Fe-dep_dioxygenase_dom"/>
</dbReference>
<dbReference type="GO" id="GO:0046872">
    <property type="term" value="F:metal ion binding"/>
    <property type="evidence" value="ECO:0007669"/>
    <property type="project" value="UniProtKB-KW"/>
</dbReference>
<organism evidence="6 7">
    <name type="scientific">Cinchona calisaya</name>
    <dbReference type="NCBI Taxonomy" id="153742"/>
    <lineage>
        <taxon>Eukaryota</taxon>
        <taxon>Viridiplantae</taxon>
        <taxon>Streptophyta</taxon>
        <taxon>Embryophyta</taxon>
        <taxon>Tracheophyta</taxon>
        <taxon>Spermatophyta</taxon>
        <taxon>Magnoliopsida</taxon>
        <taxon>eudicotyledons</taxon>
        <taxon>Gunneridae</taxon>
        <taxon>Pentapetalae</taxon>
        <taxon>asterids</taxon>
        <taxon>lamiids</taxon>
        <taxon>Gentianales</taxon>
        <taxon>Rubiaceae</taxon>
        <taxon>Cinchonoideae</taxon>
        <taxon>Cinchoneae</taxon>
        <taxon>Cinchona</taxon>
    </lineage>
</organism>
<evidence type="ECO:0000259" key="5">
    <source>
        <dbReference type="PROSITE" id="PS51471"/>
    </source>
</evidence>
<keyword evidence="2 4" id="KW-0479">Metal-binding</keyword>
<comment type="similarity">
    <text evidence="1 4">Belongs to the iron/ascorbate-dependent oxidoreductase family.</text>
</comment>
<dbReference type="FunFam" id="2.60.120.330:FF:000018">
    <property type="entry name" value="2-oxoglutarate (2OG) and Fe(II)-dependent oxygenase superfamily protein"/>
    <property type="match status" value="1"/>
</dbReference>
<accession>A0ABD3AY14</accession>
<name>A0ABD3AY14_9GENT</name>
<protein>
    <recommendedName>
        <fullName evidence="5">Fe2OG dioxygenase domain-containing protein</fullName>
    </recommendedName>
</protein>
<evidence type="ECO:0000313" key="6">
    <source>
        <dbReference type="EMBL" id="KAL3535923.1"/>
    </source>
</evidence>
<dbReference type="PANTHER" id="PTHR47991">
    <property type="entry name" value="OXOGLUTARATE/IRON-DEPENDENT DIOXYGENASE"/>
    <property type="match status" value="1"/>
</dbReference>
<dbReference type="GO" id="GO:0009805">
    <property type="term" value="P:coumarin biosynthetic process"/>
    <property type="evidence" value="ECO:0007669"/>
    <property type="project" value="UniProtKB-ARBA"/>
</dbReference>
<feature type="domain" description="Fe2OG dioxygenase" evidence="5">
    <location>
        <begin position="208"/>
        <end position="307"/>
    </location>
</feature>
<evidence type="ECO:0000313" key="7">
    <source>
        <dbReference type="Proteomes" id="UP001630127"/>
    </source>
</evidence>
<dbReference type="EMBL" id="JBJUIK010000002">
    <property type="protein sequence ID" value="KAL3535923.1"/>
    <property type="molecule type" value="Genomic_DNA"/>
</dbReference>
<dbReference type="AlphaFoldDB" id="A0ABD3AY14"/>
<dbReference type="GO" id="GO:0002238">
    <property type="term" value="P:response to molecule of fungal origin"/>
    <property type="evidence" value="ECO:0007669"/>
    <property type="project" value="UniProtKB-ARBA"/>
</dbReference>
<evidence type="ECO:0000256" key="1">
    <source>
        <dbReference type="ARBA" id="ARBA00008056"/>
    </source>
</evidence>
<proteinExistence type="inferred from homology"/>
<keyword evidence="3 4" id="KW-0408">Iron</keyword>
<dbReference type="Proteomes" id="UP001630127">
    <property type="component" value="Unassembled WGS sequence"/>
</dbReference>
<sequence>MANGAVLEDENEMVPPSKTVHEMALDGDEPPPRYFVKQSKFGLIDASPPLASIPTIDISLLSSNDDEELEKLRSALINSWGCFQAIGHGIPSSYLNKVRDVAREFFQLPKEEKKKCYRRSDNDSEGYGGDKILSEKQILDWSDRLSLKVLPQDERRLELWPETPTGFGGIIHEYSMKIKVIQDLLFKAIAKLLNLEENSFLNQFGERAILTARFNFYPPSPKPNQVLGLKPHSDKSGFTVLLQNEVEGLQILKDNMWFRVATIPHALVINVGDQMQIMSNGTIKSPVHRAVTNSEMLRISVSISNEAEKDKEIGPVDGLIDEKRPRLYRNVKNYAAINLECFQKGEVAIETVQV</sequence>
<evidence type="ECO:0000256" key="2">
    <source>
        <dbReference type="ARBA" id="ARBA00022723"/>
    </source>
</evidence>
<gene>
    <name evidence="6" type="ORF">ACH5RR_004384</name>
</gene>
<evidence type="ECO:0000256" key="4">
    <source>
        <dbReference type="RuleBase" id="RU003682"/>
    </source>
</evidence>
<dbReference type="InterPro" id="IPR026992">
    <property type="entry name" value="DIOX_N"/>
</dbReference>
<reference evidence="6 7" key="1">
    <citation type="submission" date="2024-11" db="EMBL/GenBank/DDBJ databases">
        <title>A near-complete genome assembly of Cinchona calisaya.</title>
        <authorList>
            <person name="Lian D.C."/>
            <person name="Zhao X.W."/>
            <person name="Wei L."/>
        </authorList>
    </citation>
    <scope>NUCLEOTIDE SEQUENCE [LARGE SCALE GENOMIC DNA]</scope>
    <source>
        <tissue evidence="6">Nenye</tissue>
    </source>
</reference>
<keyword evidence="4" id="KW-0560">Oxidoreductase</keyword>
<dbReference type="PROSITE" id="PS51471">
    <property type="entry name" value="FE2OG_OXY"/>
    <property type="match status" value="1"/>
</dbReference>